<proteinExistence type="inferred from homology"/>
<dbReference type="OrthoDB" id="2016249at2759"/>
<dbReference type="PANTHER" id="PTHR31279">
    <property type="entry name" value="PROTEIN EXORDIUM-LIKE 5"/>
    <property type="match status" value="1"/>
</dbReference>
<keyword evidence="8" id="KW-1185">Reference proteome</keyword>
<evidence type="ECO:0000256" key="2">
    <source>
        <dbReference type="ARBA" id="ARBA00022523"/>
    </source>
</evidence>
<feature type="chain" id="PRO_5039040819" evidence="6">
    <location>
        <begin position="20"/>
        <end position="308"/>
    </location>
</feature>
<keyword evidence="2" id="KW-0052">Apoplast</keyword>
<protein>
    <submittedName>
        <fullName evidence="7">Uncharacterized protein</fullName>
    </submittedName>
</protein>
<dbReference type="Pfam" id="PF04674">
    <property type="entry name" value="Phi_1"/>
    <property type="match status" value="1"/>
</dbReference>
<organism evidence="7 8">
    <name type="scientific">Dioscorea zingiberensis</name>
    <dbReference type="NCBI Taxonomy" id="325984"/>
    <lineage>
        <taxon>Eukaryota</taxon>
        <taxon>Viridiplantae</taxon>
        <taxon>Streptophyta</taxon>
        <taxon>Embryophyta</taxon>
        <taxon>Tracheophyta</taxon>
        <taxon>Spermatophyta</taxon>
        <taxon>Magnoliopsida</taxon>
        <taxon>Liliopsida</taxon>
        <taxon>Dioscoreales</taxon>
        <taxon>Dioscoreaceae</taxon>
        <taxon>Dioscorea</taxon>
    </lineage>
</organism>
<dbReference type="EMBL" id="JAGGNH010000003">
    <property type="protein sequence ID" value="KAJ0978461.1"/>
    <property type="molecule type" value="Genomic_DNA"/>
</dbReference>
<evidence type="ECO:0000256" key="1">
    <source>
        <dbReference type="ARBA" id="ARBA00004271"/>
    </source>
</evidence>
<evidence type="ECO:0000313" key="7">
    <source>
        <dbReference type="EMBL" id="KAJ0978461.1"/>
    </source>
</evidence>
<dbReference type="InterPro" id="IPR006766">
    <property type="entry name" value="EXORDIUM-like"/>
</dbReference>
<evidence type="ECO:0000256" key="6">
    <source>
        <dbReference type="SAM" id="SignalP"/>
    </source>
</evidence>
<evidence type="ECO:0000313" key="8">
    <source>
        <dbReference type="Proteomes" id="UP001085076"/>
    </source>
</evidence>
<dbReference type="PANTHER" id="PTHR31279:SF58">
    <property type="entry name" value="PROTEIN EXORDIUM-LIKE 2"/>
    <property type="match status" value="1"/>
</dbReference>
<reference evidence="7" key="1">
    <citation type="submission" date="2021-03" db="EMBL/GenBank/DDBJ databases">
        <authorList>
            <person name="Li Z."/>
            <person name="Yang C."/>
        </authorList>
    </citation>
    <scope>NUCLEOTIDE SEQUENCE</scope>
    <source>
        <strain evidence="7">Dzin_1.0</strain>
        <tissue evidence="7">Leaf</tissue>
    </source>
</reference>
<comment type="subcellular location">
    <subcellularLocation>
        <location evidence="1">Secreted</location>
        <location evidence="1">Extracellular space</location>
        <location evidence="1">Apoplast</location>
    </subcellularLocation>
</comment>
<feature type="signal peptide" evidence="6">
    <location>
        <begin position="1"/>
        <end position="19"/>
    </location>
</feature>
<name>A0A9D5CRQ1_9LILI</name>
<reference evidence="7" key="2">
    <citation type="journal article" date="2022" name="Hortic Res">
        <title>The genome of Dioscorea zingiberensis sheds light on the biosynthesis, origin and evolution of the medicinally important diosgenin saponins.</title>
        <authorList>
            <person name="Li Y."/>
            <person name="Tan C."/>
            <person name="Li Z."/>
            <person name="Guo J."/>
            <person name="Li S."/>
            <person name="Chen X."/>
            <person name="Wang C."/>
            <person name="Dai X."/>
            <person name="Yang H."/>
            <person name="Song W."/>
            <person name="Hou L."/>
            <person name="Xu J."/>
            <person name="Tong Z."/>
            <person name="Xu A."/>
            <person name="Yuan X."/>
            <person name="Wang W."/>
            <person name="Yang Q."/>
            <person name="Chen L."/>
            <person name="Sun Z."/>
            <person name="Wang K."/>
            <person name="Pan B."/>
            <person name="Chen J."/>
            <person name="Bao Y."/>
            <person name="Liu F."/>
            <person name="Qi X."/>
            <person name="Gang D.R."/>
            <person name="Wen J."/>
            <person name="Li J."/>
        </authorList>
    </citation>
    <scope>NUCLEOTIDE SEQUENCE</scope>
    <source>
        <strain evidence="7">Dzin_1.0</strain>
    </source>
</reference>
<comment type="similarity">
    <text evidence="5">Belongs to the EXORDIUM family.</text>
</comment>
<dbReference type="AlphaFoldDB" id="A0A9D5CRQ1"/>
<keyword evidence="4 6" id="KW-0732">Signal</keyword>
<evidence type="ECO:0000256" key="4">
    <source>
        <dbReference type="ARBA" id="ARBA00022729"/>
    </source>
</evidence>
<keyword evidence="3" id="KW-0964">Secreted</keyword>
<evidence type="ECO:0000256" key="5">
    <source>
        <dbReference type="ARBA" id="ARBA00023591"/>
    </source>
</evidence>
<evidence type="ECO:0000256" key="3">
    <source>
        <dbReference type="ARBA" id="ARBA00022525"/>
    </source>
</evidence>
<sequence>MPLISFFFSLSLLLPLSLCMMNNSMSSTQFQYHNGPLLTSPINIYLTWYGSFSPTHKSAISSFFSSFSHPTLPPLHPTVSHWWSTTQAYKDLAGKPATKAINLAGKQYSDVACSLGKSLTHSDLITLVKKAITRGSLPLDSNGVYFILTAADVTVEKFCMDSCGFHNNVELVPGRKVVVAHVGDPAMQCPGTCAWPYAKPAYGPPGPALVAPNGVGVDGMVMNLAMVMAGAVTNPAGDGWYQGDRLAPLEAVTACPGIFGAGAYPGYPGELLMDRRSKVSFNVYGAGGRKFLLPAIWDLVTGTCKAAA</sequence>
<gene>
    <name evidence="7" type="ORF">J5N97_013935</name>
</gene>
<dbReference type="Proteomes" id="UP001085076">
    <property type="component" value="Miscellaneous, Linkage group lg03"/>
</dbReference>
<accession>A0A9D5CRQ1</accession>
<comment type="caution">
    <text evidence="7">The sequence shown here is derived from an EMBL/GenBank/DDBJ whole genome shotgun (WGS) entry which is preliminary data.</text>
</comment>
<dbReference type="GO" id="GO:0048046">
    <property type="term" value="C:apoplast"/>
    <property type="evidence" value="ECO:0007669"/>
    <property type="project" value="UniProtKB-SubCell"/>
</dbReference>